<keyword evidence="1" id="KW-0175">Coiled coil</keyword>
<dbReference type="EMBL" id="NAPY01000006">
    <property type="protein sequence ID" value="MUL35818.1"/>
    <property type="molecule type" value="Genomic_DNA"/>
</dbReference>
<name>A0A6N8FRN2_9CHRO</name>
<sequence>MAETLRIPHFVPTKSNRKGLNYLGLGIVNAAIWGIAFLYLQTAPRTYTSSWTVALPKGGEQANVNLPGIGTASSSAQSPYSSKYDDPRANYQYIVSTKPVLQAAATRLNMEMDEFGEPRTKLMDDTMLIQFEFEGTNPQEAQLKSLALHEALEARLNELRTQEAAQKDVRLHSTLSQAEQKLKAAQQRLSAYQARSDLNSDNQIAQLSSNIETLRKEQVQVIAQQQLSDARLQELSTTLDVSPQQAAEAFNLQTDPYFQQILSDNGKSSATLVDLNSRLTPNNPSVISEQARQQASQTAMLVRSKALLNKPVTLEYLEQLNLNNSPSRQQLLHTLVSVQADKQGLQSQALELDRQMGTLENRLKALTQQQIVENNLRRDVQIAEAIFSSTITQLDLRSSDVFGSYPQIQLIEEPSLPTSPTSPKSLYVFAGASFASLFLTTGLVLLGLSQRPSILSRRVKPA</sequence>
<keyword evidence="2" id="KW-1133">Transmembrane helix</keyword>
<dbReference type="AlphaFoldDB" id="A0A6N8FRN2"/>
<evidence type="ECO:0000256" key="1">
    <source>
        <dbReference type="SAM" id="Coils"/>
    </source>
</evidence>
<evidence type="ECO:0000313" key="4">
    <source>
        <dbReference type="Proteomes" id="UP000441797"/>
    </source>
</evidence>
<dbReference type="Proteomes" id="UP000441797">
    <property type="component" value="Unassembled WGS sequence"/>
</dbReference>
<dbReference type="OrthoDB" id="6148968at2"/>
<comment type="caution">
    <text evidence="3">The sequence shown here is derived from an EMBL/GenBank/DDBJ whole genome shotgun (WGS) entry which is preliminary data.</text>
</comment>
<dbReference type="InterPro" id="IPR050445">
    <property type="entry name" value="Bact_polysacc_biosynth/exp"/>
</dbReference>
<evidence type="ECO:0008006" key="5">
    <source>
        <dbReference type="Google" id="ProtNLM"/>
    </source>
</evidence>
<dbReference type="RefSeq" id="WP_105221923.1">
    <property type="nucleotide sequence ID" value="NZ_CAWNSU010000122.1"/>
</dbReference>
<feature type="coiled-coil region" evidence="1">
    <location>
        <begin position="149"/>
        <end position="224"/>
    </location>
</feature>
<keyword evidence="2" id="KW-0812">Transmembrane</keyword>
<protein>
    <recommendedName>
        <fullName evidence="5">Polysaccharide chain length determinant N-terminal domain-containing protein</fullName>
    </recommendedName>
</protein>
<organism evidence="3 4">
    <name type="scientific">Gloeocapsopsis dulcis AAB1 = 1H9</name>
    <dbReference type="NCBI Taxonomy" id="1433147"/>
    <lineage>
        <taxon>Bacteria</taxon>
        <taxon>Bacillati</taxon>
        <taxon>Cyanobacteriota</taxon>
        <taxon>Cyanophyceae</taxon>
        <taxon>Oscillatoriophycideae</taxon>
        <taxon>Chroococcales</taxon>
        <taxon>Chroococcaceae</taxon>
        <taxon>Gloeocapsopsis</taxon>
        <taxon>Gloeocapsopsis dulcis</taxon>
    </lineage>
</organism>
<feature type="coiled-coil region" evidence="1">
    <location>
        <begin position="342"/>
        <end position="369"/>
    </location>
</feature>
<evidence type="ECO:0000256" key="2">
    <source>
        <dbReference type="SAM" id="Phobius"/>
    </source>
</evidence>
<feature type="transmembrane region" description="Helical" evidence="2">
    <location>
        <begin position="20"/>
        <end position="40"/>
    </location>
</feature>
<keyword evidence="4" id="KW-1185">Reference proteome</keyword>
<reference evidence="3 4" key="1">
    <citation type="journal article" date="2019" name="Front. Microbiol.">
        <title>Genomic Features for Desiccation Tolerance and Sugar Biosynthesis in the Extremophile Gloeocapsopsis sp. UTEX B3054.</title>
        <authorList>
            <person name="Urrejola C."/>
            <person name="Alcorta J."/>
            <person name="Salas L."/>
            <person name="Vasquez M."/>
            <person name="Polz M.F."/>
            <person name="Vicuna R."/>
            <person name="Diez B."/>
        </authorList>
    </citation>
    <scope>NUCLEOTIDE SEQUENCE [LARGE SCALE GENOMIC DNA]</scope>
    <source>
        <strain evidence="3 4">1H9</strain>
    </source>
</reference>
<proteinExistence type="predicted"/>
<feature type="transmembrane region" description="Helical" evidence="2">
    <location>
        <begin position="426"/>
        <end position="448"/>
    </location>
</feature>
<accession>A0A6N8FRN2</accession>
<evidence type="ECO:0000313" key="3">
    <source>
        <dbReference type="EMBL" id="MUL35818.1"/>
    </source>
</evidence>
<dbReference type="PANTHER" id="PTHR32309:SF31">
    <property type="entry name" value="CAPSULAR EXOPOLYSACCHARIDE FAMILY"/>
    <property type="match status" value="1"/>
</dbReference>
<gene>
    <name evidence="3" type="ORF">BWI75_05490</name>
</gene>
<dbReference type="PANTHER" id="PTHR32309">
    <property type="entry name" value="TYROSINE-PROTEIN KINASE"/>
    <property type="match status" value="1"/>
</dbReference>
<keyword evidence="2" id="KW-0472">Membrane</keyword>